<feature type="transmembrane region" description="Helical" evidence="7">
    <location>
        <begin position="220"/>
        <end position="246"/>
    </location>
</feature>
<feature type="region of interest" description="Disordered" evidence="6">
    <location>
        <begin position="1"/>
        <end position="22"/>
    </location>
</feature>
<gene>
    <name evidence="8" type="ORF">HNR60_004679</name>
</gene>
<comment type="subcellular location">
    <subcellularLocation>
        <location evidence="1">Membrane</location>
        <topology evidence="1">Multi-pass membrane protein</topology>
    </subcellularLocation>
</comment>
<dbReference type="AlphaFoldDB" id="A0A7W8E0W7"/>
<dbReference type="Pfam" id="PF01594">
    <property type="entry name" value="AI-2E_transport"/>
    <property type="match status" value="1"/>
</dbReference>
<keyword evidence="4 7" id="KW-1133">Transmembrane helix</keyword>
<evidence type="ECO:0000313" key="9">
    <source>
        <dbReference type="Proteomes" id="UP000542353"/>
    </source>
</evidence>
<dbReference type="PANTHER" id="PTHR21716">
    <property type="entry name" value="TRANSMEMBRANE PROTEIN"/>
    <property type="match status" value="1"/>
</dbReference>
<evidence type="ECO:0000256" key="6">
    <source>
        <dbReference type="SAM" id="MobiDB-lite"/>
    </source>
</evidence>
<evidence type="ECO:0000256" key="4">
    <source>
        <dbReference type="ARBA" id="ARBA00022989"/>
    </source>
</evidence>
<sequence>MRVIQAEPTSGTPVPESAEPTPPLVRRSELVAYTLLALLVIVIVAALYVAKPFFLPIATAFVVGTMLAPAAGLMERFRIPRPLAAALIVAVVFGVAAFIVALISAPVVEWSNRLPELGSMLKDKLHSLDRPIAMWHQLQSSLGGIDSSTGPAIQFPKIEWVQPTYEFLSPTLTETLLFLVTLVLFIASWKDLRRGMVMTFANRDTRLRALRILNEIEGSLGSYLLTVTLINLGYGAATGIICAIAGMPNPAALGALAATLNFFPIIGPFVMFVILTVVGIVSFPTLGSGLVAPLAFVGLTFVEGHFITPTIIGRRLSLNALAVFIALAFWTWLWGPMGGFLASPLLIVALVVKEHVMPDDAPHLPGSDAEAKAQ</sequence>
<feature type="transmembrane region" description="Helical" evidence="7">
    <location>
        <begin position="30"/>
        <end position="48"/>
    </location>
</feature>
<feature type="transmembrane region" description="Helical" evidence="7">
    <location>
        <begin position="320"/>
        <end position="352"/>
    </location>
</feature>
<dbReference type="GO" id="GO:0055085">
    <property type="term" value="P:transmembrane transport"/>
    <property type="evidence" value="ECO:0007669"/>
    <property type="project" value="TreeGrafter"/>
</dbReference>
<dbReference type="InterPro" id="IPR002549">
    <property type="entry name" value="AI-2E-like"/>
</dbReference>
<name>A0A7W8E0W7_9BRAD</name>
<keyword evidence="9" id="KW-1185">Reference proteome</keyword>
<dbReference type="EMBL" id="JACHIH010000051">
    <property type="protein sequence ID" value="MBB5049894.1"/>
    <property type="molecule type" value="Genomic_DNA"/>
</dbReference>
<dbReference type="PANTHER" id="PTHR21716:SF16">
    <property type="entry name" value="BLL1467 PROTEIN"/>
    <property type="match status" value="1"/>
</dbReference>
<evidence type="ECO:0000256" key="2">
    <source>
        <dbReference type="ARBA" id="ARBA00009773"/>
    </source>
</evidence>
<feature type="transmembrane region" description="Helical" evidence="7">
    <location>
        <begin position="252"/>
        <end position="278"/>
    </location>
</feature>
<evidence type="ECO:0000313" key="8">
    <source>
        <dbReference type="EMBL" id="MBB5049894.1"/>
    </source>
</evidence>
<organism evidence="8 9">
    <name type="scientific">Rhodopseudomonas rhenobacensis</name>
    <dbReference type="NCBI Taxonomy" id="87461"/>
    <lineage>
        <taxon>Bacteria</taxon>
        <taxon>Pseudomonadati</taxon>
        <taxon>Pseudomonadota</taxon>
        <taxon>Alphaproteobacteria</taxon>
        <taxon>Hyphomicrobiales</taxon>
        <taxon>Nitrobacteraceae</taxon>
        <taxon>Rhodopseudomonas</taxon>
    </lineage>
</organism>
<protein>
    <submittedName>
        <fullName evidence="8">Putative PurR-regulated permease PerM</fullName>
    </submittedName>
</protein>
<accession>A0A7W8E0W7</accession>
<proteinExistence type="inferred from homology"/>
<feature type="transmembrane region" description="Helical" evidence="7">
    <location>
        <begin position="167"/>
        <end position="189"/>
    </location>
</feature>
<dbReference type="Proteomes" id="UP000542353">
    <property type="component" value="Unassembled WGS sequence"/>
</dbReference>
<keyword evidence="5 7" id="KW-0472">Membrane</keyword>
<comment type="caution">
    <text evidence="8">The sequence shown here is derived from an EMBL/GenBank/DDBJ whole genome shotgun (WGS) entry which is preliminary data.</text>
</comment>
<evidence type="ECO:0000256" key="1">
    <source>
        <dbReference type="ARBA" id="ARBA00004141"/>
    </source>
</evidence>
<reference evidence="8 9" key="1">
    <citation type="submission" date="2020-08" db="EMBL/GenBank/DDBJ databases">
        <title>Genomic Encyclopedia of Type Strains, Phase IV (KMG-IV): sequencing the most valuable type-strain genomes for metagenomic binning, comparative biology and taxonomic classification.</title>
        <authorList>
            <person name="Goeker M."/>
        </authorList>
    </citation>
    <scope>NUCLEOTIDE SEQUENCE [LARGE SCALE GENOMIC DNA]</scope>
    <source>
        <strain evidence="8 9">DSM 12706</strain>
    </source>
</reference>
<evidence type="ECO:0000256" key="5">
    <source>
        <dbReference type="ARBA" id="ARBA00023136"/>
    </source>
</evidence>
<feature type="transmembrane region" description="Helical" evidence="7">
    <location>
        <begin position="85"/>
        <end position="108"/>
    </location>
</feature>
<dbReference type="GO" id="GO:0016020">
    <property type="term" value="C:membrane"/>
    <property type="evidence" value="ECO:0007669"/>
    <property type="project" value="UniProtKB-SubCell"/>
</dbReference>
<feature type="transmembrane region" description="Helical" evidence="7">
    <location>
        <begin position="290"/>
        <end position="308"/>
    </location>
</feature>
<evidence type="ECO:0000256" key="3">
    <source>
        <dbReference type="ARBA" id="ARBA00022692"/>
    </source>
</evidence>
<dbReference type="RefSeq" id="WP_184262628.1">
    <property type="nucleotide sequence ID" value="NZ_JACHIH010000051.1"/>
</dbReference>
<comment type="similarity">
    <text evidence="2">Belongs to the autoinducer-2 exporter (AI-2E) (TC 2.A.86) family.</text>
</comment>
<feature type="transmembrane region" description="Helical" evidence="7">
    <location>
        <begin position="54"/>
        <end position="73"/>
    </location>
</feature>
<keyword evidence="3 7" id="KW-0812">Transmembrane</keyword>
<evidence type="ECO:0000256" key="7">
    <source>
        <dbReference type="SAM" id="Phobius"/>
    </source>
</evidence>